<protein>
    <submittedName>
        <fullName evidence="2">Uncharacterized protein</fullName>
    </submittedName>
</protein>
<accession>A0AA39P5K7</accession>
<dbReference type="AlphaFoldDB" id="A0AA39P5K7"/>
<evidence type="ECO:0000313" key="2">
    <source>
        <dbReference type="EMBL" id="KAK0477740.1"/>
    </source>
</evidence>
<name>A0AA39P5K7_9AGAR</name>
<keyword evidence="3" id="KW-1185">Reference proteome</keyword>
<organism evidence="2 3">
    <name type="scientific">Armillaria luteobubalina</name>
    <dbReference type="NCBI Taxonomy" id="153913"/>
    <lineage>
        <taxon>Eukaryota</taxon>
        <taxon>Fungi</taxon>
        <taxon>Dikarya</taxon>
        <taxon>Basidiomycota</taxon>
        <taxon>Agaricomycotina</taxon>
        <taxon>Agaricomycetes</taxon>
        <taxon>Agaricomycetidae</taxon>
        <taxon>Agaricales</taxon>
        <taxon>Marasmiineae</taxon>
        <taxon>Physalacriaceae</taxon>
        <taxon>Armillaria</taxon>
    </lineage>
</organism>
<dbReference type="EMBL" id="JAUEPU010000106">
    <property type="protein sequence ID" value="KAK0477740.1"/>
    <property type="molecule type" value="Genomic_DNA"/>
</dbReference>
<gene>
    <name evidence="2" type="ORF">EDD18DRAFT_1365243</name>
</gene>
<reference evidence="2" key="1">
    <citation type="submission" date="2023-06" db="EMBL/GenBank/DDBJ databases">
        <authorList>
            <consortium name="Lawrence Berkeley National Laboratory"/>
            <person name="Ahrendt S."/>
            <person name="Sahu N."/>
            <person name="Indic B."/>
            <person name="Wong-Bajracharya J."/>
            <person name="Merenyi Z."/>
            <person name="Ke H.-M."/>
            <person name="Monk M."/>
            <person name="Kocsube S."/>
            <person name="Drula E."/>
            <person name="Lipzen A."/>
            <person name="Balint B."/>
            <person name="Henrissat B."/>
            <person name="Andreopoulos B."/>
            <person name="Martin F.M."/>
            <person name="Harder C.B."/>
            <person name="Rigling D."/>
            <person name="Ford K.L."/>
            <person name="Foster G.D."/>
            <person name="Pangilinan J."/>
            <person name="Papanicolaou A."/>
            <person name="Barry K."/>
            <person name="LaButti K."/>
            <person name="Viragh M."/>
            <person name="Koriabine M."/>
            <person name="Yan M."/>
            <person name="Riley R."/>
            <person name="Champramary S."/>
            <person name="Plett K.L."/>
            <person name="Tsai I.J."/>
            <person name="Slot J."/>
            <person name="Sipos G."/>
            <person name="Plett J."/>
            <person name="Nagy L.G."/>
            <person name="Grigoriev I.V."/>
        </authorList>
    </citation>
    <scope>NUCLEOTIDE SEQUENCE</scope>
    <source>
        <strain evidence="2">HWK02</strain>
    </source>
</reference>
<evidence type="ECO:0000256" key="1">
    <source>
        <dbReference type="SAM" id="MobiDB-lite"/>
    </source>
</evidence>
<evidence type="ECO:0000313" key="3">
    <source>
        <dbReference type="Proteomes" id="UP001175228"/>
    </source>
</evidence>
<dbReference type="Proteomes" id="UP001175228">
    <property type="component" value="Unassembled WGS sequence"/>
</dbReference>
<feature type="region of interest" description="Disordered" evidence="1">
    <location>
        <begin position="22"/>
        <end position="42"/>
    </location>
</feature>
<proteinExistence type="predicted"/>
<comment type="caution">
    <text evidence="2">The sequence shown here is derived from an EMBL/GenBank/DDBJ whole genome shotgun (WGS) entry which is preliminary data.</text>
</comment>
<feature type="compositionally biased region" description="Basic residues" evidence="1">
    <location>
        <begin position="29"/>
        <end position="42"/>
    </location>
</feature>
<sequence>MPASVGCPRKYQTQEEQWQAHAESSARSYARHKRKINKHRQRKYRVAHLPSQASTTMSHQNISLPKQVIKPLTKRLLDRALHKKEEFLTLVDRSPCTYADGLYVRFMEMVTRPMPRGDDNEICQELMKIGELIKDITTIEDRILNAAGVGNDLVEAQQIREEMQEVEHWLEDILCGTLEGVDILTKAYEDGTLLFQHVAK</sequence>